<sequence>MSADGTVTRTVPVTDIAQPKFIHDFAITTHFMVIMDLPLTFDFNNPLKHPVNGESILLKPEIGARLGLLPRTEIGQQALGLDSMNKLKWFDLPSACFVFHVFNAFEVSQTRSATADPEAALPTAVRLLACRMANIDMAIMRDPSYFKDDMVMEVFQFDLDITTGKAAQTTVAKGTYGEFPMVNPRTVSIKSQYGYMASYIPQPGTTWWSGGEFPRVVKIDFDSGKMVGEVAFADCIPRKSADGVVSGGECRFVPKQPSAGAAEDDGYLLTYVHDEAVNISYFVVIDAKNMLPMASVQLPQRVPYGFHTTYLTKTELDVLKGVVST</sequence>
<proteinExistence type="inferred from homology"/>
<protein>
    <recommendedName>
        <fullName evidence="5">carotenoid 9,10-dioxygenase</fullName>
        <ecNumber evidence="5">1.14.99.n4</ecNumber>
    </recommendedName>
</protein>
<dbReference type="PANTHER" id="PTHR10543:SF89">
    <property type="entry name" value="CAROTENOID 9,10(9',10')-CLEAVAGE DIOXYGENASE 1"/>
    <property type="match status" value="1"/>
</dbReference>
<feature type="binding site" evidence="7">
    <location>
        <position position="23"/>
    </location>
    <ligand>
        <name>Fe cation</name>
        <dbReference type="ChEBI" id="CHEBI:24875"/>
        <note>catalytic</note>
    </ligand>
</feature>
<comment type="catalytic activity">
    <reaction evidence="6">
        <text>all-trans-zeaxanthin + 2 O2 = 4,9-dimethyldodeca-2,4,6,8,10-pentaenedial + 2 (3R)-hydroxy-beta-ionone</text>
        <dbReference type="Rhea" id="RHEA:26393"/>
        <dbReference type="ChEBI" id="CHEBI:15379"/>
        <dbReference type="ChEBI" id="CHEBI:27547"/>
        <dbReference type="ChEBI" id="CHEBI:53171"/>
        <dbReference type="ChEBI" id="CHEBI:53173"/>
        <dbReference type="EC" id="1.14.99.n4"/>
    </reaction>
</comment>
<feature type="binding site" evidence="7">
    <location>
        <position position="100"/>
    </location>
    <ligand>
        <name>Fe cation</name>
        <dbReference type="ChEBI" id="CHEBI:24875"/>
        <note>catalytic</note>
    </ligand>
</feature>
<evidence type="ECO:0000256" key="2">
    <source>
        <dbReference type="ARBA" id="ARBA00022723"/>
    </source>
</evidence>
<name>A0AAE0EZ33_9CHLO</name>
<evidence type="ECO:0000256" key="7">
    <source>
        <dbReference type="PIRSR" id="PIRSR604294-1"/>
    </source>
</evidence>
<evidence type="ECO:0000256" key="3">
    <source>
        <dbReference type="ARBA" id="ARBA00023002"/>
    </source>
</evidence>
<evidence type="ECO:0000256" key="4">
    <source>
        <dbReference type="ARBA" id="ARBA00023004"/>
    </source>
</evidence>
<dbReference type="PANTHER" id="PTHR10543">
    <property type="entry name" value="BETA-CAROTENE DIOXYGENASE"/>
    <property type="match status" value="1"/>
</dbReference>
<keyword evidence="2 7" id="KW-0479">Metal-binding</keyword>
<keyword evidence="9" id="KW-1185">Reference proteome</keyword>
<dbReference type="EMBL" id="LGRX02030589">
    <property type="protein sequence ID" value="KAK3245499.1"/>
    <property type="molecule type" value="Genomic_DNA"/>
</dbReference>
<organism evidence="8 9">
    <name type="scientific">Cymbomonas tetramitiformis</name>
    <dbReference type="NCBI Taxonomy" id="36881"/>
    <lineage>
        <taxon>Eukaryota</taxon>
        <taxon>Viridiplantae</taxon>
        <taxon>Chlorophyta</taxon>
        <taxon>Pyramimonadophyceae</taxon>
        <taxon>Pyramimonadales</taxon>
        <taxon>Pyramimonadaceae</taxon>
        <taxon>Cymbomonas</taxon>
    </lineage>
</organism>
<evidence type="ECO:0000313" key="8">
    <source>
        <dbReference type="EMBL" id="KAK3245499.1"/>
    </source>
</evidence>
<gene>
    <name evidence="8" type="ORF">CYMTET_44934</name>
</gene>
<dbReference type="InterPro" id="IPR004294">
    <property type="entry name" value="Carotenoid_Oase"/>
</dbReference>
<comment type="cofactor">
    <cofactor evidence="7">
        <name>Fe(2+)</name>
        <dbReference type="ChEBI" id="CHEBI:29033"/>
    </cofactor>
    <text evidence="7">Binds 1 Fe(2+) ion per subunit.</text>
</comment>
<dbReference type="Proteomes" id="UP001190700">
    <property type="component" value="Unassembled WGS sequence"/>
</dbReference>
<keyword evidence="4 7" id="KW-0408">Iron</keyword>
<dbReference type="GO" id="GO:0010436">
    <property type="term" value="F:carotenoid dioxygenase activity"/>
    <property type="evidence" value="ECO:0007669"/>
    <property type="project" value="TreeGrafter"/>
</dbReference>
<accession>A0AAE0EZ33</accession>
<dbReference type="AlphaFoldDB" id="A0AAE0EZ33"/>
<dbReference type="Pfam" id="PF03055">
    <property type="entry name" value="RPE65"/>
    <property type="match status" value="1"/>
</dbReference>
<dbReference type="EC" id="1.14.99.n4" evidence="5"/>
<feature type="binding site" evidence="7">
    <location>
        <position position="307"/>
    </location>
    <ligand>
        <name>Fe cation</name>
        <dbReference type="ChEBI" id="CHEBI:24875"/>
        <note>catalytic</note>
    </ligand>
</feature>
<evidence type="ECO:0000313" key="9">
    <source>
        <dbReference type="Proteomes" id="UP001190700"/>
    </source>
</evidence>
<dbReference type="GO" id="GO:0046872">
    <property type="term" value="F:metal ion binding"/>
    <property type="evidence" value="ECO:0007669"/>
    <property type="project" value="UniProtKB-KW"/>
</dbReference>
<comment type="caution">
    <text evidence="8">The sequence shown here is derived from an EMBL/GenBank/DDBJ whole genome shotgun (WGS) entry which is preliminary data.</text>
</comment>
<dbReference type="GO" id="GO:0016121">
    <property type="term" value="P:carotene catabolic process"/>
    <property type="evidence" value="ECO:0007669"/>
    <property type="project" value="TreeGrafter"/>
</dbReference>
<comment type="similarity">
    <text evidence="1">Belongs to the carotenoid oxygenase family.</text>
</comment>
<evidence type="ECO:0000256" key="1">
    <source>
        <dbReference type="ARBA" id="ARBA00006787"/>
    </source>
</evidence>
<reference evidence="8 9" key="1">
    <citation type="journal article" date="2015" name="Genome Biol. Evol.">
        <title>Comparative Genomics of a Bacterivorous Green Alga Reveals Evolutionary Causalities and Consequences of Phago-Mixotrophic Mode of Nutrition.</title>
        <authorList>
            <person name="Burns J.A."/>
            <person name="Paasch A."/>
            <person name="Narechania A."/>
            <person name="Kim E."/>
        </authorList>
    </citation>
    <scope>NUCLEOTIDE SEQUENCE [LARGE SCALE GENOMIC DNA]</scope>
    <source>
        <strain evidence="8 9">PLY_AMNH</strain>
    </source>
</reference>
<evidence type="ECO:0000256" key="6">
    <source>
        <dbReference type="ARBA" id="ARBA00048709"/>
    </source>
</evidence>
<evidence type="ECO:0000256" key="5">
    <source>
        <dbReference type="ARBA" id="ARBA00039084"/>
    </source>
</evidence>
<dbReference type="GO" id="GO:0009570">
    <property type="term" value="C:chloroplast stroma"/>
    <property type="evidence" value="ECO:0007669"/>
    <property type="project" value="TreeGrafter"/>
</dbReference>
<keyword evidence="3" id="KW-0560">Oxidoreductase</keyword>